<evidence type="ECO:0000313" key="3">
    <source>
        <dbReference type="EMBL" id="AOU96827.1"/>
    </source>
</evidence>
<keyword evidence="2" id="KW-1133">Transmembrane helix</keyword>
<comment type="similarity">
    <text evidence="1">Belongs to the YggT family.</text>
</comment>
<dbReference type="PANTHER" id="PTHR33219:SF14">
    <property type="entry name" value="PROTEIN COFACTOR ASSEMBLY OF COMPLEX C SUBUNIT B CCB3, CHLOROPLASTIC-RELATED"/>
    <property type="match status" value="1"/>
</dbReference>
<reference evidence="4" key="1">
    <citation type="submission" date="2016-09" db="EMBL/GenBank/DDBJ databases">
        <title>Acidihalobacter prosperus F5.</title>
        <authorList>
            <person name="Khaleque H.N."/>
            <person name="Ramsay J.P."/>
            <person name="Kaksonen A.H."/>
            <person name="Boxall N.J."/>
            <person name="Watkin E.L.J."/>
        </authorList>
    </citation>
    <scope>NUCLEOTIDE SEQUENCE [LARGE SCALE GENOMIC DNA]</scope>
    <source>
        <strain evidence="4">F5</strain>
    </source>
</reference>
<dbReference type="GO" id="GO:0016020">
    <property type="term" value="C:membrane"/>
    <property type="evidence" value="ECO:0007669"/>
    <property type="project" value="InterPro"/>
</dbReference>
<feature type="transmembrane region" description="Helical" evidence="2">
    <location>
        <begin position="154"/>
        <end position="179"/>
    </location>
</feature>
<keyword evidence="2" id="KW-0812">Transmembrane</keyword>
<evidence type="ECO:0000313" key="4">
    <source>
        <dbReference type="Proteomes" id="UP000095401"/>
    </source>
</evidence>
<sequence length="184" mass="20086">MGAGAQIGLFLVNALFSFYIFVVLLRFLFALVRASFYNPISQFVVSLTNPPLRLMRRIIPSVGRIDSASIVLLIVLQIAEIYLTAMLQGLTPPLPLVLLFALRELLVLLVYIFIGAIIIQALMSWVAPMGGGYHPVAGLLDSMTSPLLAPIRRIVPLIGMIDLSPLVALLLLNIALILIRNLLG</sequence>
<dbReference type="EMBL" id="CP017415">
    <property type="protein sequence ID" value="AOU96827.1"/>
    <property type="molecule type" value="Genomic_DNA"/>
</dbReference>
<keyword evidence="4" id="KW-1185">Reference proteome</keyword>
<dbReference type="AlphaFoldDB" id="A0A1D8IK25"/>
<dbReference type="RefSeq" id="WP_070077220.1">
    <property type="nucleotide sequence ID" value="NZ_CP017415.1"/>
</dbReference>
<dbReference type="InterPro" id="IPR003425">
    <property type="entry name" value="CCB3/YggT"/>
</dbReference>
<proteinExistence type="inferred from homology"/>
<evidence type="ECO:0000256" key="2">
    <source>
        <dbReference type="SAM" id="Phobius"/>
    </source>
</evidence>
<gene>
    <name evidence="3" type="ORF">BI364_01335</name>
</gene>
<name>A0A1D8IK25_9GAMM</name>
<feature type="transmembrane region" description="Helical" evidence="2">
    <location>
        <begin position="105"/>
        <end position="133"/>
    </location>
</feature>
<dbReference type="PANTHER" id="PTHR33219">
    <property type="entry name" value="YLMG HOMOLOG PROTEIN 2, CHLOROPLASTIC"/>
    <property type="match status" value="1"/>
</dbReference>
<dbReference type="Pfam" id="PF02325">
    <property type="entry name" value="CCB3_YggT"/>
    <property type="match status" value="2"/>
</dbReference>
<evidence type="ECO:0008006" key="5">
    <source>
        <dbReference type="Google" id="ProtNLM"/>
    </source>
</evidence>
<feature type="transmembrane region" description="Helical" evidence="2">
    <location>
        <begin position="6"/>
        <end position="29"/>
    </location>
</feature>
<dbReference type="KEGG" id="aprs:BI364_01335"/>
<accession>A0A1D8IK25</accession>
<evidence type="ECO:0000256" key="1">
    <source>
        <dbReference type="ARBA" id="ARBA00010894"/>
    </source>
</evidence>
<keyword evidence="2" id="KW-0472">Membrane</keyword>
<dbReference type="Proteomes" id="UP000095401">
    <property type="component" value="Chromosome"/>
</dbReference>
<protein>
    <recommendedName>
        <fullName evidence="5">YggT family protein</fullName>
    </recommendedName>
</protein>
<organism evidence="3 4">
    <name type="scientific">Acidihalobacter yilgarnensis</name>
    <dbReference type="NCBI Taxonomy" id="2819280"/>
    <lineage>
        <taxon>Bacteria</taxon>
        <taxon>Pseudomonadati</taxon>
        <taxon>Pseudomonadota</taxon>
        <taxon>Gammaproteobacteria</taxon>
        <taxon>Chromatiales</taxon>
        <taxon>Ectothiorhodospiraceae</taxon>
        <taxon>Acidihalobacter</taxon>
    </lineage>
</organism>